<accession>A0A644YJE2</accession>
<evidence type="ECO:0000256" key="1">
    <source>
        <dbReference type="SAM" id="Phobius"/>
    </source>
</evidence>
<dbReference type="EMBL" id="VSSQ01004780">
    <property type="protein sequence ID" value="MPM26613.1"/>
    <property type="molecule type" value="Genomic_DNA"/>
</dbReference>
<reference evidence="2" key="1">
    <citation type="submission" date="2019-08" db="EMBL/GenBank/DDBJ databases">
        <authorList>
            <person name="Kucharzyk K."/>
            <person name="Murdoch R.W."/>
            <person name="Higgins S."/>
            <person name="Loffler F."/>
        </authorList>
    </citation>
    <scope>NUCLEOTIDE SEQUENCE</scope>
</reference>
<protein>
    <submittedName>
        <fullName evidence="2">Uncharacterized protein</fullName>
    </submittedName>
</protein>
<keyword evidence="1" id="KW-0812">Transmembrane</keyword>
<organism evidence="2">
    <name type="scientific">bioreactor metagenome</name>
    <dbReference type="NCBI Taxonomy" id="1076179"/>
    <lineage>
        <taxon>unclassified sequences</taxon>
        <taxon>metagenomes</taxon>
        <taxon>ecological metagenomes</taxon>
    </lineage>
</organism>
<gene>
    <name evidence="2" type="ORF">SDC9_73117</name>
</gene>
<sequence>MLKARLRLKSIIIAILLLTGLVFCHFIYTTTGFVPVIGSYLAAKEMSKYKQEPAIRTRYDIMNFQYISNFTDGSELKLRPHYKRIIDNNLSEEINKGFGEIYPELVKEFPENLTFPNSTFITTSVDISDHNMLFHLIYLLGVENKEEITKEESTKMPARIAMQFVEKLGKDFKVTGIQMLYSDQNGNYEIWMSHYTSEPISYEKLLANTKKIK</sequence>
<name>A0A644YJE2_9ZZZZ</name>
<evidence type="ECO:0000313" key="2">
    <source>
        <dbReference type="EMBL" id="MPM26613.1"/>
    </source>
</evidence>
<comment type="caution">
    <text evidence="2">The sequence shown here is derived from an EMBL/GenBank/DDBJ whole genome shotgun (WGS) entry which is preliminary data.</text>
</comment>
<proteinExistence type="predicted"/>
<keyword evidence="1" id="KW-1133">Transmembrane helix</keyword>
<keyword evidence="1" id="KW-0472">Membrane</keyword>
<dbReference type="AlphaFoldDB" id="A0A644YJE2"/>
<feature type="transmembrane region" description="Helical" evidence="1">
    <location>
        <begin position="12"/>
        <end position="41"/>
    </location>
</feature>